<feature type="transmembrane region" description="Helical" evidence="6">
    <location>
        <begin position="284"/>
        <end position="305"/>
    </location>
</feature>
<evidence type="ECO:0000256" key="1">
    <source>
        <dbReference type="ARBA" id="ARBA00004141"/>
    </source>
</evidence>
<feature type="transmembrane region" description="Helical" evidence="6">
    <location>
        <begin position="213"/>
        <end position="234"/>
    </location>
</feature>
<sequence>MELQPRGTTDDVSGPGPGPRVAADPTPPDHDYRPPHSRSSKDGRVTWRFLNICCSGRHPSMDSLAVALFLMAGSIADAVGSRIVYIIGCLFLALSMLACGLAQTSTQLMVFRGFQGVAASCCLPTAVSILSESFPDGRRRNIAFALLGAGQPLGYSLGLSLGGVFVNSIGWRVSWHLCAVIALVVFIASIWAVPTKPDAAPFAWESFLERLDFVGAAIASACLGILSYVLAVVSEGSSQIKHPTNIALLCISGALIPAPIFWMELRVKKNKTALIPNSIWRKTAFSAVCIMVFLTWAALNASNYYSSLFFQEVQTLSALQTSVRFLPNAIMGIVLSVGTGLILHRFSAYWIVLLASLVTAISPLLLAITNPDWSYWYTLFWAVMLSAIAADVLFVVSNLIITNIFPPSTQALAGAVFNTVSQFGTAVGLAIIGVISSDVTSQPDFANKSSPSALLEGYRASCWACFGSLLLSIAIGCFGLRDVGKFGLKVE</sequence>
<name>A0A8H4IWH3_9PEZI</name>
<feature type="compositionally biased region" description="Polar residues" evidence="5">
    <location>
        <begin position="1"/>
        <end position="11"/>
    </location>
</feature>
<evidence type="ECO:0000259" key="7">
    <source>
        <dbReference type="PROSITE" id="PS50850"/>
    </source>
</evidence>
<dbReference type="SUPFAM" id="SSF103473">
    <property type="entry name" value="MFS general substrate transporter"/>
    <property type="match status" value="1"/>
</dbReference>
<organism evidence="8 9">
    <name type="scientific">Botryosphaeria dothidea</name>
    <dbReference type="NCBI Taxonomy" id="55169"/>
    <lineage>
        <taxon>Eukaryota</taxon>
        <taxon>Fungi</taxon>
        <taxon>Dikarya</taxon>
        <taxon>Ascomycota</taxon>
        <taxon>Pezizomycotina</taxon>
        <taxon>Dothideomycetes</taxon>
        <taxon>Dothideomycetes incertae sedis</taxon>
        <taxon>Botryosphaeriales</taxon>
        <taxon>Botryosphaeriaceae</taxon>
        <taxon>Botryosphaeria</taxon>
    </lineage>
</organism>
<feature type="transmembrane region" description="Helical" evidence="6">
    <location>
        <begin position="246"/>
        <end position="263"/>
    </location>
</feature>
<evidence type="ECO:0000256" key="6">
    <source>
        <dbReference type="SAM" id="Phobius"/>
    </source>
</evidence>
<dbReference type="PANTHER" id="PTHR42718:SF10">
    <property type="entry name" value="TRANSPORTER, PUTATIVE (AFU_ORTHOLOGUE AFUA_8G06760)-RELATED"/>
    <property type="match status" value="1"/>
</dbReference>
<keyword evidence="2 6" id="KW-0812">Transmembrane</keyword>
<feature type="compositionally biased region" description="Basic and acidic residues" evidence="5">
    <location>
        <begin position="27"/>
        <end position="40"/>
    </location>
</feature>
<evidence type="ECO:0000256" key="4">
    <source>
        <dbReference type="ARBA" id="ARBA00023136"/>
    </source>
</evidence>
<evidence type="ECO:0000256" key="2">
    <source>
        <dbReference type="ARBA" id="ARBA00022692"/>
    </source>
</evidence>
<feature type="transmembrane region" description="Helical" evidence="6">
    <location>
        <begin position="350"/>
        <end position="369"/>
    </location>
</feature>
<dbReference type="OrthoDB" id="2130629at2759"/>
<proteinExistence type="predicted"/>
<dbReference type="Pfam" id="PF07690">
    <property type="entry name" value="MFS_1"/>
    <property type="match status" value="1"/>
</dbReference>
<feature type="transmembrane region" description="Helical" evidence="6">
    <location>
        <begin position="457"/>
        <end position="480"/>
    </location>
</feature>
<feature type="transmembrane region" description="Helical" evidence="6">
    <location>
        <begin position="142"/>
        <end position="167"/>
    </location>
</feature>
<keyword evidence="3 6" id="KW-1133">Transmembrane helix</keyword>
<dbReference type="Gene3D" id="1.20.1250.20">
    <property type="entry name" value="MFS general substrate transporter like domains"/>
    <property type="match status" value="2"/>
</dbReference>
<feature type="transmembrane region" description="Helical" evidence="6">
    <location>
        <begin position="109"/>
        <end position="130"/>
    </location>
</feature>
<dbReference type="Proteomes" id="UP000572817">
    <property type="component" value="Unassembled WGS sequence"/>
</dbReference>
<feature type="transmembrane region" description="Helical" evidence="6">
    <location>
        <begin position="83"/>
        <end position="103"/>
    </location>
</feature>
<accession>A0A8H4IWH3</accession>
<feature type="region of interest" description="Disordered" evidence="5">
    <location>
        <begin position="1"/>
        <end position="40"/>
    </location>
</feature>
<feature type="transmembrane region" description="Helical" evidence="6">
    <location>
        <begin position="412"/>
        <end position="437"/>
    </location>
</feature>
<gene>
    <name evidence="8" type="ORF">GTA08_BOTSDO04793</name>
</gene>
<dbReference type="AlphaFoldDB" id="A0A8H4IWH3"/>
<evidence type="ECO:0000256" key="5">
    <source>
        <dbReference type="SAM" id="MobiDB-lite"/>
    </source>
</evidence>
<evidence type="ECO:0000313" key="9">
    <source>
        <dbReference type="Proteomes" id="UP000572817"/>
    </source>
</evidence>
<dbReference type="PROSITE" id="PS50850">
    <property type="entry name" value="MFS"/>
    <property type="match status" value="1"/>
</dbReference>
<reference evidence="8" key="1">
    <citation type="submission" date="2020-04" db="EMBL/GenBank/DDBJ databases">
        <title>Genome Assembly and Annotation of Botryosphaeria dothidea sdau 11-99, a Latent Pathogen of Apple Fruit Ring Rot in China.</title>
        <authorList>
            <person name="Yu C."/>
            <person name="Diao Y."/>
            <person name="Lu Q."/>
            <person name="Zhao J."/>
            <person name="Cui S."/>
            <person name="Peng C."/>
            <person name="He B."/>
            <person name="Liu H."/>
        </authorList>
    </citation>
    <scope>NUCLEOTIDE SEQUENCE [LARGE SCALE GENOMIC DNA]</scope>
    <source>
        <strain evidence="8">Sdau11-99</strain>
    </source>
</reference>
<dbReference type="PANTHER" id="PTHR42718">
    <property type="entry name" value="MAJOR FACILITATOR SUPERFAMILY MULTIDRUG TRANSPORTER MFSC"/>
    <property type="match status" value="1"/>
</dbReference>
<evidence type="ECO:0000256" key="3">
    <source>
        <dbReference type="ARBA" id="ARBA00022989"/>
    </source>
</evidence>
<feature type="transmembrane region" description="Helical" evidence="6">
    <location>
        <begin position="325"/>
        <end position="343"/>
    </location>
</feature>
<dbReference type="InterPro" id="IPR011701">
    <property type="entry name" value="MFS"/>
</dbReference>
<dbReference type="GO" id="GO:0022857">
    <property type="term" value="F:transmembrane transporter activity"/>
    <property type="evidence" value="ECO:0007669"/>
    <property type="project" value="InterPro"/>
</dbReference>
<dbReference type="EMBL" id="WWBZ02000022">
    <property type="protein sequence ID" value="KAF4308414.1"/>
    <property type="molecule type" value="Genomic_DNA"/>
</dbReference>
<feature type="transmembrane region" description="Helical" evidence="6">
    <location>
        <begin position="375"/>
        <end position="400"/>
    </location>
</feature>
<feature type="transmembrane region" description="Helical" evidence="6">
    <location>
        <begin position="173"/>
        <end position="193"/>
    </location>
</feature>
<dbReference type="InterPro" id="IPR036259">
    <property type="entry name" value="MFS_trans_sf"/>
</dbReference>
<keyword evidence="9" id="KW-1185">Reference proteome</keyword>
<protein>
    <recommendedName>
        <fullName evidence="7">Major facilitator superfamily (MFS) profile domain-containing protein</fullName>
    </recommendedName>
</protein>
<keyword evidence="4 6" id="KW-0472">Membrane</keyword>
<dbReference type="InterPro" id="IPR020846">
    <property type="entry name" value="MFS_dom"/>
</dbReference>
<feature type="domain" description="Major facilitator superfamily (MFS) profile" evidence="7">
    <location>
        <begin position="1"/>
        <end position="491"/>
    </location>
</feature>
<comment type="caution">
    <text evidence="8">The sequence shown here is derived from an EMBL/GenBank/DDBJ whole genome shotgun (WGS) entry which is preliminary data.</text>
</comment>
<comment type="subcellular location">
    <subcellularLocation>
        <location evidence="1">Membrane</location>
        <topology evidence="1">Multi-pass membrane protein</topology>
    </subcellularLocation>
</comment>
<dbReference type="GO" id="GO:0016020">
    <property type="term" value="C:membrane"/>
    <property type="evidence" value="ECO:0007669"/>
    <property type="project" value="UniProtKB-SubCell"/>
</dbReference>
<evidence type="ECO:0000313" key="8">
    <source>
        <dbReference type="EMBL" id="KAF4308414.1"/>
    </source>
</evidence>